<dbReference type="AlphaFoldDB" id="A0AAJ2BLD9"/>
<evidence type="ECO:0000256" key="2">
    <source>
        <dbReference type="ARBA" id="ARBA00022649"/>
    </source>
</evidence>
<dbReference type="InterPro" id="IPR008201">
    <property type="entry name" value="HepT-like"/>
</dbReference>
<evidence type="ECO:0000256" key="4">
    <source>
        <dbReference type="ARBA" id="ARBA00022741"/>
    </source>
</evidence>
<dbReference type="Proteomes" id="UP001268036">
    <property type="component" value="Unassembled WGS sequence"/>
</dbReference>
<dbReference type="InterPro" id="IPR051813">
    <property type="entry name" value="HepT_RNase_toxin"/>
</dbReference>
<evidence type="ECO:0000256" key="3">
    <source>
        <dbReference type="ARBA" id="ARBA00022722"/>
    </source>
</evidence>
<keyword evidence="2" id="KW-1277">Toxin-antitoxin system</keyword>
<evidence type="ECO:0000313" key="6">
    <source>
        <dbReference type="EMBL" id="MDR6233391.1"/>
    </source>
</evidence>
<organism evidence="6 7">
    <name type="scientific">Pseudomonas oryzihabitans</name>
    <dbReference type="NCBI Taxonomy" id="47885"/>
    <lineage>
        <taxon>Bacteria</taxon>
        <taxon>Pseudomonadati</taxon>
        <taxon>Pseudomonadota</taxon>
        <taxon>Gammaproteobacteria</taxon>
        <taxon>Pseudomonadales</taxon>
        <taxon>Pseudomonadaceae</taxon>
        <taxon>Pseudomonas</taxon>
    </lineage>
</organism>
<sequence length="116" mass="13306">MNRVADYLAHMQQAATEALSFIEGLAREDFLEDRRTQQAVVMSLIIIGEAATKIMATDEAFILEHPHIPWRSMRGIRNRIAHGYFDINLEVVWETVVTALPELLEQLQSLQRKTDT</sequence>
<keyword evidence="3" id="KW-0540">Nuclease</keyword>
<dbReference type="GO" id="GO:0110001">
    <property type="term" value="C:toxin-antitoxin complex"/>
    <property type="evidence" value="ECO:0007669"/>
    <property type="project" value="InterPro"/>
</dbReference>
<dbReference type="GO" id="GO:0000166">
    <property type="term" value="F:nucleotide binding"/>
    <property type="evidence" value="ECO:0007669"/>
    <property type="project" value="UniProtKB-KW"/>
</dbReference>
<dbReference type="GO" id="GO:0016787">
    <property type="term" value="F:hydrolase activity"/>
    <property type="evidence" value="ECO:0007669"/>
    <property type="project" value="UniProtKB-KW"/>
</dbReference>
<dbReference type="PANTHER" id="PTHR34139:SF1">
    <property type="entry name" value="RNASE MJ1380-RELATED"/>
    <property type="match status" value="1"/>
</dbReference>
<keyword evidence="5" id="KW-0378">Hydrolase</keyword>
<reference evidence="6" key="1">
    <citation type="submission" date="2023-08" db="EMBL/GenBank/DDBJ databases">
        <title>Functional and genomic diversity of the sorghum phyllosphere microbiome.</title>
        <authorList>
            <person name="Shade A."/>
        </authorList>
    </citation>
    <scope>NUCLEOTIDE SEQUENCE</scope>
    <source>
        <strain evidence="6">SORGH_AS_0201</strain>
    </source>
</reference>
<dbReference type="PANTHER" id="PTHR34139">
    <property type="entry name" value="UPF0331 PROTEIN MJ0127"/>
    <property type="match status" value="1"/>
</dbReference>
<protein>
    <submittedName>
        <fullName evidence="6">Uncharacterized protein with HEPN domain</fullName>
    </submittedName>
</protein>
<proteinExistence type="predicted"/>
<dbReference type="Pfam" id="PF01934">
    <property type="entry name" value="HepT-like"/>
    <property type="match status" value="1"/>
</dbReference>
<evidence type="ECO:0000256" key="1">
    <source>
        <dbReference type="ARBA" id="ARBA00022553"/>
    </source>
</evidence>
<keyword evidence="1" id="KW-0597">Phosphoprotein</keyword>
<comment type="caution">
    <text evidence="6">The sequence shown here is derived from an EMBL/GenBank/DDBJ whole genome shotgun (WGS) entry which is preliminary data.</text>
</comment>
<gene>
    <name evidence="6" type="ORF">QE440_001132</name>
</gene>
<dbReference type="EMBL" id="JAVJAF010000001">
    <property type="protein sequence ID" value="MDR6233391.1"/>
    <property type="molecule type" value="Genomic_DNA"/>
</dbReference>
<name>A0AAJ2BLD9_9PSED</name>
<dbReference type="GO" id="GO:0004540">
    <property type="term" value="F:RNA nuclease activity"/>
    <property type="evidence" value="ECO:0007669"/>
    <property type="project" value="InterPro"/>
</dbReference>
<accession>A0AAJ2BLD9</accession>
<evidence type="ECO:0000256" key="5">
    <source>
        <dbReference type="ARBA" id="ARBA00022801"/>
    </source>
</evidence>
<evidence type="ECO:0000313" key="7">
    <source>
        <dbReference type="Proteomes" id="UP001268036"/>
    </source>
</evidence>
<keyword evidence="4" id="KW-0547">Nucleotide-binding</keyword>